<gene>
    <name evidence="3" type="ORF">SDC9_103192</name>
</gene>
<dbReference type="InterPro" id="IPR036890">
    <property type="entry name" value="HATPase_C_sf"/>
</dbReference>
<dbReference type="Pfam" id="PF14501">
    <property type="entry name" value="HATPase_c_5"/>
    <property type="match status" value="1"/>
</dbReference>
<keyword evidence="1" id="KW-1133">Transmembrane helix</keyword>
<reference evidence="3" key="1">
    <citation type="submission" date="2019-08" db="EMBL/GenBank/DDBJ databases">
        <authorList>
            <person name="Kucharzyk K."/>
            <person name="Murdoch R.W."/>
            <person name="Higgins S."/>
            <person name="Loffler F."/>
        </authorList>
    </citation>
    <scope>NUCLEOTIDE SEQUENCE</scope>
</reference>
<dbReference type="AlphaFoldDB" id="A0A645ATE3"/>
<accession>A0A645ATE3</accession>
<dbReference type="SUPFAM" id="SSF55874">
    <property type="entry name" value="ATPase domain of HSP90 chaperone/DNA topoisomerase II/histidine kinase"/>
    <property type="match status" value="1"/>
</dbReference>
<feature type="domain" description="Sensor histidine kinase NatK-like C-terminal" evidence="2">
    <location>
        <begin position="156"/>
        <end position="251"/>
    </location>
</feature>
<organism evidence="3">
    <name type="scientific">bioreactor metagenome</name>
    <dbReference type="NCBI Taxonomy" id="1076179"/>
    <lineage>
        <taxon>unclassified sequences</taxon>
        <taxon>metagenomes</taxon>
        <taxon>ecological metagenomes</taxon>
    </lineage>
</organism>
<dbReference type="Gene3D" id="3.30.565.10">
    <property type="entry name" value="Histidine kinase-like ATPase, C-terminal domain"/>
    <property type="match status" value="1"/>
</dbReference>
<keyword evidence="1" id="KW-0472">Membrane</keyword>
<name>A0A645ATE3_9ZZZZ</name>
<proteinExistence type="predicted"/>
<evidence type="ECO:0000256" key="1">
    <source>
        <dbReference type="SAM" id="Phobius"/>
    </source>
</evidence>
<evidence type="ECO:0000313" key="3">
    <source>
        <dbReference type="EMBL" id="MPM56390.1"/>
    </source>
</evidence>
<feature type="transmembrane region" description="Helical" evidence="1">
    <location>
        <begin position="14"/>
        <end position="35"/>
    </location>
</feature>
<keyword evidence="1" id="KW-0812">Transmembrane</keyword>
<dbReference type="EMBL" id="VSSQ01015735">
    <property type="protein sequence ID" value="MPM56390.1"/>
    <property type="molecule type" value="Genomic_DNA"/>
</dbReference>
<protein>
    <recommendedName>
        <fullName evidence="2">Sensor histidine kinase NatK-like C-terminal domain-containing protein</fullName>
    </recommendedName>
</protein>
<sequence length="252" mass="28143">MSSDDVEQTLTDDFIPLLLLTMLGTLIYFAIFLSLKNSLREAALQEENLKIQSDQELTRQRLSLMDETVRQMSIAQHDRRHFNNTLLSMLGQGETDRAADLIRRQSEALPQKPQSYCQNVPVNAAVSYHAELARQRGIRCDLRLDIPEHLPIDELSLAMAVSNLMENAISAVSSLPDPRRALRFTAVNVGQLILEMSNPYDGEISLDTNGLPTTREEGHGKGTQSVARFVKECGGELVYDVSGGLFKVRLMV</sequence>
<evidence type="ECO:0000259" key="2">
    <source>
        <dbReference type="Pfam" id="PF14501"/>
    </source>
</evidence>
<dbReference type="InterPro" id="IPR032834">
    <property type="entry name" value="NatK-like_C"/>
</dbReference>
<comment type="caution">
    <text evidence="3">The sequence shown here is derived from an EMBL/GenBank/DDBJ whole genome shotgun (WGS) entry which is preliminary data.</text>
</comment>